<comment type="caution">
    <text evidence="5">The sequence shown here is derived from an EMBL/GenBank/DDBJ whole genome shotgun (WGS) entry which is preliminary data.</text>
</comment>
<evidence type="ECO:0000313" key="6">
    <source>
        <dbReference type="Proteomes" id="UP000192596"/>
    </source>
</evidence>
<name>A0A1V8TJR6_9PEZI</name>
<evidence type="ECO:0000313" key="5">
    <source>
        <dbReference type="EMBL" id="OQO11620.1"/>
    </source>
</evidence>
<dbReference type="Gene3D" id="2.120.10.30">
    <property type="entry name" value="TolB, C-terminal domain"/>
    <property type="match status" value="1"/>
</dbReference>
<feature type="compositionally biased region" description="Basic and acidic residues" evidence="4">
    <location>
        <begin position="785"/>
        <end position="794"/>
    </location>
</feature>
<evidence type="ECO:0000256" key="1">
    <source>
        <dbReference type="ARBA" id="ARBA00004613"/>
    </source>
</evidence>
<dbReference type="AlphaFoldDB" id="A0A1V8TJR6"/>
<dbReference type="InterPro" id="IPR017996">
    <property type="entry name" value="MRJP/yellow-related"/>
</dbReference>
<feature type="compositionally biased region" description="Basic and acidic residues" evidence="4">
    <location>
        <begin position="487"/>
        <end position="505"/>
    </location>
</feature>
<feature type="region of interest" description="Disordered" evidence="4">
    <location>
        <begin position="347"/>
        <end position="437"/>
    </location>
</feature>
<protein>
    <submittedName>
        <fullName evidence="5">Uncharacterized protein</fullName>
    </submittedName>
</protein>
<evidence type="ECO:0000256" key="3">
    <source>
        <dbReference type="ARBA" id="ARBA00022525"/>
    </source>
</evidence>
<dbReference type="EMBL" id="NAJO01000006">
    <property type="protein sequence ID" value="OQO11620.1"/>
    <property type="molecule type" value="Genomic_DNA"/>
</dbReference>
<dbReference type="Proteomes" id="UP000192596">
    <property type="component" value="Unassembled WGS sequence"/>
</dbReference>
<feature type="region of interest" description="Disordered" evidence="4">
    <location>
        <begin position="780"/>
        <end position="805"/>
    </location>
</feature>
<organism evidence="5 6">
    <name type="scientific">Cryoendolithus antarcticus</name>
    <dbReference type="NCBI Taxonomy" id="1507870"/>
    <lineage>
        <taxon>Eukaryota</taxon>
        <taxon>Fungi</taxon>
        <taxon>Dikarya</taxon>
        <taxon>Ascomycota</taxon>
        <taxon>Pezizomycotina</taxon>
        <taxon>Dothideomycetes</taxon>
        <taxon>Dothideomycetidae</taxon>
        <taxon>Cladosporiales</taxon>
        <taxon>Cladosporiaceae</taxon>
        <taxon>Cryoendolithus</taxon>
    </lineage>
</organism>
<feature type="region of interest" description="Disordered" evidence="4">
    <location>
        <begin position="455"/>
        <end position="547"/>
    </location>
</feature>
<evidence type="ECO:0000256" key="2">
    <source>
        <dbReference type="ARBA" id="ARBA00009127"/>
    </source>
</evidence>
<reference evidence="6" key="1">
    <citation type="submission" date="2017-03" db="EMBL/GenBank/DDBJ databases">
        <title>Genomes of endolithic fungi from Antarctica.</title>
        <authorList>
            <person name="Coleine C."/>
            <person name="Masonjones S."/>
            <person name="Stajich J.E."/>
        </authorList>
    </citation>
    <scope>NUCLEOTIDE SEQUENCE [LARGE SCALE GENOMIC DNA]</scope>
    <source>
        <strain evidence="6">CCFEE 5527</strain>
    </source>
</reference>
<dbReference type="InterPro" id="IPR011042">
    <property type="entry name" value="6-blade_b-propeller_TolB-like"/>
</dbReference>
<dbReference type="Pfam" id="PF03022">
    <property type="entry name" value="MRJP"/>
    <property type="match status" value="1"/>
</dbReference>
<sequence length="837" mass="90305">MSIAVSSTGRKFSNYPGGLDGNNTYRGSTPKYTIAELFSNNTERAWPSVEINLPPGGAINYTTYPPTGANYPDYLIGSQSIVVDSLNRAWILDTGRVQTPEGVLVPASYGGPKLIGVDLTNDTIIQTIVFPPNVAYADSYLNDVRFDLRANLSGTTGKGVAYITDSSTEGRNGIVVVDLGSGNSWRHLEGHPSVRPEQQHLNYLWGTPIYAFQPGGNPFTYLNFGSDGIALSADGLTLYYKAVASRYLYSVPTARLRDQSATSEIQAQQGVQNLGQTGITDGMETDTNGFIYHGNMEQNAVSFFNPANGTDQLFVRDPRINWVDTFSVGTDGYLYFTVNQLVLGPGEYPGTDRRVKPPPSSAKATNGTKRKADDASSPAANGKAKRGRSSKASKEQKTLEETMPSVDDDAEMNDAPEESNGTGEQATGDSEFKRPDGCWGWIDTADYGSAAKAIHGTEAEGESEAGATETTDGQDGEAGKESVFQGKNKEGEDGTDPEKKLKDSRGGAGMNALDQVKADDKDEGTTSKKPESESHANGNGNGTADVSHDAIENDKSREKAQPSNITEKGIIYFFTRGRVGTDNPDSVQDLQRSFFVLRPLPAGGKLTDGAVEVKNARVFALPKKVWPKSSADKFMSFVEKAGASISELKSELFEGSTYSTKTTGTNHTPNIAPVGEGVYAFTHTGGGRGSTHLVYHLTIPSELGEVQQDVGIRQKGSFAISLKNPEVKGPANAALPQGPDWPKEFIEEFGGRGWMPPHPKHLDYANAQILLIGEDYESSSNLDAAPKDAKGDKETPEEELEKLEHEDEVRVEHLKGDETIFADLELSTKEYGLMTTW</sequence>
<accession>A0A1V8TJR6</accession>
<dbReference type="OrthoDB" id="7776143at2759"/>
<gene>
    <name evidence="5" type="ORF">B0A48_03347</name>
</gene>
<dbReference type="PANTHER" id="PTHR34776">
    <property type="entry name" value="F17F16.3 PROTEIN"/>
    <property type="match status" value="1"/>
</dbReference>
<keyword evidence="6" id="KW-1185">Reference proteome</keyword>
<comment type="similarity">
    <text evidence="2">Belongs to the major royal jelly protein family.</text>
</comment>
<feature type="compositionally biased region" description="Basic and acidic residues" evidence="4">
    <location>
        <begin position="516"/>
        <end position="534"/>
    </location>
</feature>
<evidence type="ECO:0000256" key="4">
    <source>
        <dbReference type="SAM" id="MobiDB-lite"/>
    </source>
</evidence>
<proteinExistence type="inferred from homology"/>
<feature type="compositionally biased region" description="Polar residues" evidence="4">
    <location>
        <begin position="535"/>
        <end position="544"/>
    </location>
</feature>
<feature type="compositionally biased region" description="Polar residues" evidence="4">
    <location>
        <begin position="419"/>
        <end position="428"/>
    </location>
</feature>
<comment type="subcellular location">
    <subcellularLocation>
        <location evidence="1">Secreted</location>
    </subcellularLocation>
</comment>
<feature type="compositionally biased region" description="Acidic residues" evidence="4">
    <location>
        <begin position="406"/>
        <end position="417"/>
    </location>
</feature>
<dbReference type="InParanoid" id="A0A1V8TJR6"/>
<dbReference type="SUPFAM" id="SSF101898">
    <property type="entry name" value="NHL repeat"/>
    <property type="match status" value="1"/>
</dbReference>
<dbReference type="GO" id="GO:0005576">
    <property type="term" value="C:extracellular region"/>
    <property type="evidence" value="ECO:0007669"/>
    <property type="project" value="UniProtKB-SubCell"/>
</dbReference>
<dbReference type="PANTHER" id="PTHR34776:SF1">
    <property type="entry name" value="F17F16.3 PROTEIN"/>
    <property type="match status" value="1"/>
</dbReference>
<keyword evidence="3" id="KW-0964">Secreted</keyword>